<name>A0AAQ3X0R3_PASNO</name>
<evidence type="ECO:0000313" key="1">
    <source>
        <dbReference type="EMBL" id="WVZ81673.1"/>
    </source>
</evidence>
<proteinExistence type="predicted"/>
<organism evidence="1 2">
    <name type="scientific">Paspalum notatum var. saurae</name>
    <dbReference type="NCBI Taxonomy" id="547442"/>
    <lineage>
        <taxon>Eukaryota</taxon>
        <taxon>Viridiplantae</taxon>
        <taxon>Streptophyta</taxon>
        <taxon>Embryophyta</taxon>
        <taxon>Tracheophyta</taxon>
        <taxon>Spermatophyta</taxon>
        <taxon>Magnoliopsida</taxon>
        <taxon>Liliopsida</taxon>
        <taxon>Poales</taxon>
        <taxon>Poaceae</taxon>
        <taxon>PACMAD clade</taxon>
        <taxon>Panicoideae</taxon>
        <taxon>Andropogonodae</taxon>
        <taxon>Paspaleae</taxon>
        <taxon>Paspalinae</taxon>
        <taxon>Paspalum</taxon>
    </lineage>
</organism>
<dbReference type="EMBL" id="CP144750">
    <property type="protein sequence ID" value="WVZ81673.1"/>
    <property type="molecule type" value="Genomic_DNA"/>
</dbReference>
<protein>
    <submittedName>
        <fullName evidence="1">Uncharacterized protein</fullName>
    </submittedName>
</protein>
<evidence type="ECO:0000313" key="2">
    <source>
        <dbReference type="Proteomes" id="UP001341281"/>
    </source>
</evidence>
<sequence length="69" mass="8210">MISMPMHMISFFVIPKGVHMKLDYFCSRFFWQSDGRTQVSPSQMGWYLATNIVMQIFERYTQISSSMEE</sequence>
<gene>
    <name evidence="1" type="ORF">U9M48_029026</name>
</gene>
<accession>A0AAQ3X0R3</accession>
<dbReference type="AlphaFoldDB" id="A0AAQ3X0R3"/>
<dbReference type="Proteomes" id="UP001341281">
    <property type="component" value="Chromosome 06"/>
</dbReference>
<reference evidence="1 2" key="1">
    <citation type="submission" date="2024-02" db="EMBL/GenBank/DDBJ databases">
        <title>High-quality chromosome-scale genome assembly of Pensacola bahiagrass (Paspalum notatum Flugge var. saurae).</title>
        <authorList>
            <person name="Vega J.M."/>
            <person name="Podio M."/>
            <person name="Orjuela J."/>
            <person name="Siena L.A."/>
            <person name="Pessino S.C."/>
            <person name="Combes M.C."/>
            <person name="Mariac C."/>
            <person name="Albertini E."/>
            <person name="Pupilli F."/>
            <person name="Ortiz J.P.A."/>
            <person name="Leblanc O."/>
        </authorList>
    </citation>
    <scope>NUCLEOTIDE SEQUENCE [LARGE SCALE GENOMIC DNA]</scope>
    <source>
        <strain evidence="1">R1</strain>
        <tissue evidence="1">Leaf</tissue>
    </source>
</reference>
<keyword evidence="2" id="KW-1185">Reference proteome</keyword>